<evidence type="ECO:0000313" key="1">
    <source>
        <dbReference type="EMBL" id="KAF1954612.1"/>
    </source>
</evidence>
<dbReference type="PANTHER" id="PTHR42085:SF1">
    <property type="entry name" value="F-BOX DOMAIN-CONTAINING PROTEIN"/>
    <property type="match status" value="1"/>
</dbReference>
<dbReference type="PANTHER" id="PTHR42085">
    <property type="entry name" value="F-BOX DOMAIN-CONTAINING PROTEIN"/>
    <property type="match status" value="1"/>
</dbReference>
<evidence type="ECO:0000313" key="2">
    <source>
        <dbReference type="Proteomes" id="UP000800035"/>
    </source>
</evidence>
<gene>
    <name evidence="1" type="ORF">CC80DRAFT_493731</name>
</gene>
<dbReference type="AlphaFoldDB" id="A0A6A5TSG2"/>
<dbReference type="Proteomes" id="UP000800035">
    <property type="component" value="Unassembled WGS sequence"/>
</dbReference>
<protein>
    <submittedName>
        <fullName evidence="1">Uncharacterized protein</fullName>
    </submittedName>
</protein>
<sequence>MNASISYGASKPKYPDRLSFLDLSPELRNMIYELAFDPRKRVEVTVSAQHAPEALVRVNNNSCGLLASCRQVYYEACSTLLAVSSFVIRPSAYSSEFWAREPRITIYLANTAAWLRRIGPSRSEIPHNVLIELGGSCLNNHNRTKGQNGEFQLTRSDHNDDKLGCLVDFGPLVKLFWDSEQPREIHLVSLSPRDDTGIHNTAWMFDKVNTIFRALCLDQLCVKPIHKFLASIYIGLEERGGYLGYKYHTSRIFAESERAFVKSIGGSGISWLPGYRRNSLLDLPLKEQLSGPTNLPQELFNLPKALRLRIYEDAIAPAGVDIHLDAQGNPWDCPAMLTVSRSIREEVRKVYTGYKHTFTMEYSATQTSFENFSKLRHFAIKAEGACGPISGGTIRGVSDEQNNKLKRAILQLKFLVKQPTTLKDLRIGILGLIIASSHMKLPIVKVILGPDASSKVEQKATIVSQIRLNAKKYLADNIKRPKTCNIRCPQILADGEFNIVGFEALGQDDGSTKESGAEYTVSYIWGLL</sequence>
<reference evidence="1" key="1">
    <citation type="journal article" date="2020" name="Stud. Mycol.">
        <title>101 Dothideomycetes genomes: a test case for predicting lifestyles and emergence of pathogens.</title>
        <authorList>
            <person name="Haridas S."/>
            <person name="Albert R."/>
            <person name="Binder M."/>
            <person name="Bloem J."/>
            <person name="Labutti K."/>
            <person name="Salamov A."/>
            <person name="Andreopoulos B."/>
            <person name="Baker S."/>
            <person name="Barry K."/>
            <person name="Bills G."/>
            <person name="Bluhm B."/>
            <person name="Cannon C."/>
            <person name="Castanera R."/>
            <person name="Culley D."/>
            <person name="Daum C."/>
            <person name="Ezra D."/>
            <person name="Gonzalez J."/>
            <person name="Henrissat B."/>
            <person name="Kuo A."/>
            <person name="Liang C."/>
            <person name="Lipzen A."/>
            <person name="Lutzoni F."/>
            <person name="Magnuson J."/>
            <person name="Mondo S."/>
            <person name="Nolan M."/>
            <person name="Ohm R."/>
            <person name="Pangilinan J."/>
            <person name="Park H.-J."/>
            <person name="Ramirez L."/>
            <person name="Alfaro M."/>
            <person name="Sun H."/>
            <person name="Tritt A."/>
            <person name="Yoshinaga Y."/>
            <person name="Zwiers L.-H."/>
            <person name="Turgeon B."/>
            <person name="Goodwin S."/>
            <person name="Spatafora J."/>
            <person name="Crous P."/>
            <person name="Grigoriev I."/>
        </authorList>
    </citation>
    <scope>NUCLEOTIDE SEQUENCE</scope>
    <source>
        <strain evidence="1">CBS 675.92</strain>
    </source>
</reference>
<dbReference type="OrthoDB" id="62952at2759"/>
<organism evidence="1 2">
    <name type="scientific">Byssothecium circinans</name>
    <dbReference type="NCBI Taxonomy" id="147558"/>
    <lineage>
        <taxon>Eukaryota</taxon>
        <taxon>Fungi</taxon>
        <taxon>Dikarya</taxon>
        <taxon>Ascomycota</taxon>
        <taxon>Pezizomycotina</taxon>
        <taxon>Dothideomycetes</taxon>
        <taxon>Pleosporomycetidae</taxon>
        <taxon>Pleosporales</taxon>
        <taxon>Massarineae</taxon>
        <taxon>Massarinaceae</taxon>
        <taxon>Byssothecium</taxon>
    </lineage>
</organism>
<proteinExistence type="predicted"/>
<name>A0A6A5TSG2_9PLEO</name>
<dbReference type="EMBL" id="ML976998">
    <property type="protein sequence ID" value="KAF1954612.1"/>
    <property type="molecule type" value="Genomic_DNA"/>
</dbReference>
<accession>A0A6A5TSG2</accession>
<keyword evidence="2" id="KW-1185">Reference proteome</keyword>
<dbReference type="InterPro" id="IPR038883">
    <property type="entry name" value="AN11006-like"/>
</dbReference>